<evidence type="ECO:0000256" key="1">
    <source>
        <dbReference type="SAM" id="Coils"/>
    </source>
</evidence>
<comment type="caution">
    <text evidence="3">The sequence shown here is derived from an EMBL/GenBank/DDBJ whole genome shotgun (WGS) entry which is preliminary data.</text>
</comment>
<dbReference type="InterPro" id="IPR026117">
    <property type="entry name" value="Par-4"/>
</dbReference>
<evidence type="ECO:0000313" key="4">
    <source>
        <dbReference type="Proteomes" id="UP000094527"/>
    </source>
</evidence>
<dbReference type="EMBL" id="LJIJ01000501">
    <property type="protein sequence ID" value="ODM96811.1"/>
    <property type="molecule type" value="Genomic_DNA"/>
</dbReference>
<gene>
    <name evidence="3" type="ORF">Ocin01_09875</name>
</gene>
<dbReference type="OMA" id="KQQHEMA"/>
<keyword evidence="1" id="KW-0175">Coiled coil</keyword>
<feature type="compositionally biased region" description="Basic and acidic residues" evidence="2">
    <location>
        <begin position="180"/>
        <end position="190"/>
    </location>
</feature>
<reference evidence="3 4" key="1">
    <citation type="journal article" date="2016" name="Genome Biol. Evol.">
        <title>Gene Family Evolution Reflects Adaptation to Soil Environmental Stressors in the Genome of the Collembolan Orchesella cincta.</title>
        <authorList>
            <person name="Faddeeva-Vakhrusheva A."/>
            <person name="Derks M.F."/>
            <person name="Anvar S.Y."/>
            <person name="Agamennone V."/>
            <person name="Suring W."/>
            <person name="Smit S."/>
            <person name="van Straalen N.M."/>
            <person name="Roelofs D."/>
        </authorList>
    </citation>
    <scope>NUCLEOTIDE SEQUENCE [LARGE SCALE GENOMIC DNA]</scope>
    <source>
        <tissue evidence="3">Mixed pool</tissue>
    </source>
</reference>
<evidence type="ECO:0000313" key="3">
    <source>
        <dbReference type="EMBL" id="ODM96811.1"/>
    </source>
</evidence>
<dbReference type="GO" id="GO:0005737">
    <property type="term" value="C:cytoplasm"/>
    <property type="evidence" value="ECO:0007669"/>
    <property type="project" value="TreeGrafter"/>
</dbReference>
<protein>
    <submittedName>
        <fullName evidence="3">PRKC apoptosis WT1 regulator protein</fullName>
    </submittedName>
</protein>
<proteinExistence type="predicted"/>
<name>A0A1D2MV74_ORCCI</name>
<dbReference type="PANTHER" id="PTHR15093:SF1">
    <property type="entry name" value="PRKC APOPTOSIS WT1 REGULATOR PROTEIN"/>
    <property type="match status" value="1"/>
</dbReference>
<keyword evidence="4" id="KW-1185">Reference proteome</keyword>
<feature type="compositionally biased region" description="Basic and acidic residues" evidence="2">
    <location>
        <begin position="151"/>
        <end position="165"/>
    </location>
</feature>
<dbReference type="Proteomes" id="UP000094527">
    <property type="component" value="Unassembled WGS sequence"/>
</dbReference>
<feature type="region of interest" description="Disordered" evidence="2">
    <location>
        <begin position="66"/>
        <end position="190"/>
    </location>
</feature>
<evidence type="ECO:0000256" key="2">
    <source>
        <dbReference type="SAM" id="MobiDB-lite"/>
    </source>
</evidence>
<organism evidence="3 4">
    <name type="scientific">Orchesella cincta</name>
    <name type="common">Springtail</name>
    <name type="synonym">Podura cincta</name>
    <dbReference type="NCBI Taxonomy" id="48709"/>
    <lineage>
        <taxon>Eukaryota</taxon>
        <taxon>Metazoa</taxon>
        <taxon>Ecdysozoa</taxon>
        <taxon>Arthropoda</taxon>
        <taxon>Hexapoda</taxon>
        <taxon>Collembola</taxon>
        <taxon>Entomobryomorpha</taxon>
        <taxon>Entomobryoidea</taxon>
        <taxon>Orchesellidae</taxon>
        <taxon>Orchesellinae</taxon>
        <taxon>Orchesella</taxon>
    </lineage>
</organism>
<dbReference type="OrthoDB" id="6286739at2759"/>
<feature type="compositionally biased region" description="Polar residues" evidence="2">
    <location>
        <begin position="134"/>
        <end position="148"/>
    </location>
</feature>
<dbReference type="PANTHER" id="PTHR15093">
    <property type="entry name" value="PROSTATE APOPTOSIS RESPONSE PROTEIN PAR-4"/>
    <property type="match status" value="1"/>
</dbReference>
<dbReference type="GO" id="GO:0006915">
    <property type="term" value="P:apoptotic process"/>
    <property type="evidence" value="ECO:0007669"/>
    <property type="project" value="InterPro"/>
</dbReference>
<feature type="coiled-coil region" evidence="1">
    <location>
        <begin position="201"/>
        <end position="235"/>
    </location>
</feature>
<dbReference type="GO" id="GO:0043065">
    <property type="term" value="P:positive regulation of apoptotic process"/>
    <property type="evidence" value="ECO:0007669"/>
    <property type="project" value="TreeGrafter"/>
</dbReference>
<dbReference type="AlphaFoldDB" id="A0A1D2MV74"/>
<sequence length="240" mass="26629">MASSSVSQEDHDVEHEFAIASRRAKVRSARANRSVNTYPMRGDECEKDVDESHIPKLEQTSVVLVEQNDASPKPICRGVNKDKRSIPRGAHAGKSNKGARDRRKLREKRRSTGVMHLPSTESTGGSTGEDENNENSLPPSISKVSNLSCEPEEKLASATKGKSDSDLDADDEANNSGDVRVCKEDQTQHLKSENERMAKLLEVKDRRIAALEIQVSQLTRQISEIREENAKLHRALNPQP</sequence>
<feature type="region of interest" description="Disordered" evidence="2">
    <location>
        <begin position="27"/>
        <end position="53"/>
    </location>
</feature>
<accession>A0A1D2MV74</accession>
<feature type="compositionally biased region" description="Basic residues" evidence="2">
    <location>
        <begin position="100"/>
        <end position="111"/>
    </location>
</feature>